<dbReference type="Proteomes" id="UP000324222">
    <property type="component" value="Unassembled WGS sequence"/>
</dbReference>
<evidence type="ECO:0000256" key="1">
    <source>
        <dbReference type="SAM" id="MobiDB-lite"/>
    </source>
</evidence>
<dbReference type="AlphaFoldDB" id="A0A5B7EGI9"/>
<gene>
    <name evidence="2" type="ORF">E2C01_025736</name>
</gene>
<reference evidence="2 3" key="1">
    <citation type="submission" date="2019-05" db="EMBL/GenBank/DDBJ databases">
        <title>Another draft genome of Portunus trituberculatus and its Hox gene families provides insights of decapod evolution.</title>
        <authorList>
            <person name="Jeong J.-H."/>
            <person name="Song I."/>
            <person name="Kim S."/>
            <person name="Choi T."/>
            <person name="Kim D."/>
            <person name="Ryu S."/>
            <person name="Kim W."/>
        </authorList>
    </citation>
    <scope>NUCLEOTIDE SEQUENCE [LARGE SCALE GENOMIC DNA]</scope>
    <source>
        <tissue evidence="2">Muscle</tissue>
    </source>
</reference>
<sequence length="83" mass="9727">MEILQTRVRPRKDCCSRAQRSQQELTQYTQGDEDSAHTRKNFTATPWNEKDLNDPLEDITAFDRQDSVLHFDKSLDKVCVIKN</sequence>
<accession>A0A5B7EGI9</accession>
<feature type="compositionally biased region" description="Polar residues" evidence="1">
    <location>
        <begin position="18"/>
        <end position="30"/>
    </location>
</feature>
<evidence type="ECO:0000313" key="3">
    <source>
        <dbReference type="Proteomes" id="UP000324222"/>
    </source>
</evidence>
<keyword evidence="3" id="KW-1185">Reference proteome</keyword>
<evidence type="ECO:0000313" key="2">
    <source>
        <dbReference type="EMBL" id="MPC32427.1"/>
    </source>
</evidence>
<organism evidence="2 3">
    <name type="scientific">Portunus trituberculatus</name>
    <name type="common">Swimming crab</name>
    <name type="synonym">Neptunus trituberculatus</name>
    <dbReference type="NCBI Taxonomy" id="210409"/>
    <lineage>
        <taxon>Eukaryota</taxon>
        <taxon>Metazoa</taxon>
        <taxon>Ecdysozoa</taxon>
        <taxon>Arthropoda</taxon>
        <taxon>Crustacea</taxon>
        <taxon>Multicrustacea</taxon>
        <taxon>Malacostraca</taxon>
        <taxon>Eumalacostraca</taxon>
        <taxon>Eucarida</taxon>
        <taxon>Decapoda</taxon>
        <taxon>Pleocyemata</taxon>
        <taxon>Brachyura</taxon>
        <taxon>Eubrachyura</taxon>
        <taxon>Portunoidea</taxon>
        <taxon>Portunidae</taxon>
        <taxon>Portuninae</taxon>
        <taxon>Portunus</taxon>
    </lineage>
</organism>
<name>A0A5B7EGI9_PORTR</name>
<proteinExistence type="predicted"/>
<comment type="caution">
    <text evidence="2">The sequence shown here is derived from an EMBL/GenBank/DDBJ whole genome shotgun (WGS) entry which is preliminary data.</text>
</comment>
<feature type="region of interest" description="Disordered" evidence="1">
    <location>
        <begin position="1"/>
        <end position="49"/>
    </location>
</feature>
<protein>
    <submittedName>
        <fullName evidence="2">Uncharacterized protein</fullName>
    </submittedName>
</protein>
<dbReference type="EMBL" id="VSRR010002624">
    <property type="protein sequence ID" value="MPC32427.1"/>
    <property type="molecule type" value="Genomic_DNA"/>
</dbReference>